<sequence>MTRGRFSSRPTRRRHLFPLPAFYFLLLLCIISWTVTHTTASWEYTTYNTRHHPQRHHPRDTYTPFPNRVAQQAHHNSKRNGVIGMGFMEMMGRARGQGVAVTRPLDAARPPRYVRRMASTIARGNGNKHHSDGDNISREDNGGGRKYGVVRLDDATSPPVGFLTGIDDAENEELKRGRMVVVEEVD</sequence>
<feature type="region of interest" description="Disordered" evidence="1">
    <location>
        <begin position="123"/>
        <end position="145"/>
    </location>
</feature>
<keyword evidence="2" id="KW-1133">Transmembrane helix</keyword>
<keyword evidence="2" id="KW-0812">Transmembrane</keyword>
<feature type="compositionally biased region" description="Basic and acidic residues" evidence="1">
    <location>
        <begin position="129"/>
        <end position="143"/>
    </location>
</feature>
<evidence type="ECO:0000313" key="4">
    <source>
        <dbReference type="Proteomes" id="UP001302321"/>
    </source>
</evidence>
<keyword evidence="4" id="KW-1185">Reference proteome</keyword>
<keyword evidence="2" id="KW-0472">Membrane</keyword>
<gene>
    <name evidence="3" type="ORF">QBC36DRAFT_371677</name>
</gene>
<dbReference type="EMBL" id="MU866165">
    <property type="protein sequence ID" value="KAK4177426.1"/>
    <property type="molecule type" value="Genomic_DNA"/>
</dbReference>
<dbReference type="Proteomes" id="UP001302321">
    <property type="component" value="Unassembled WGS sequence"/>
</dbReference>
<protein>
    <submittedName>
        <fullName evidence="3">Uncharacterized protein</fullName>
    </submittedName>
</protein>
<reference evidence="3" key="1">
    <citation type="journal article" date="2023" name="Mol. Phylogenet. Evol.">
        <title>Genome-scale phylogeny and comparative genomics of the fungal order Sordariales.</title>
        <authorList>
            <person name="Hensen N."/>
            <person name="Bonometti L."/>
            <person name="Westerberg I."/>
            <person name="Brannstrom I.O."/>
            <person name="Guillou S."/>
            <person name="Cros-Aarteil S."/>
            <person name="Calhoun S."/>
            <person name="Haridas S."/>
            <person name="Kuo A."/>
            <person name="Mondo S."/>
            <person name="Pangilinan J."/>
            <person name="Riley R."/>
            <person name="LaButti K."/>
            <person name="Andreopoulos B."/>
            <person name="Lipzen A."/>
            <person name="Chen C."/>
            <person name="Yan M."/>
            <person name="Daum C."/>
            <person name="Ng V."/>
            <person name="Clum A."/>
            <person name="Steindorff A."/>
            <person name="Ohm R.A."/>
            <person name="Martin F."/>
            <person name="Silar P."/>
            <person name="Natvig D.O."/>
            <person name="Lalanne C."/>
            <person name="Gautier V."/>
            <person name="Ament-Velasquez S.L."/>
            <person name="Kruys A."/>
            <person name="Hutchinson M.I."/>
            <person name="Powell A.J."/>
            <person name="Barry K."/>
            <person name="Miller A.N."/>
            <person name="Grigoriev I.V."/>
            <person name="Debuchy R."/>
            <person name="Gladieux P."/>
            <person name="Hiltunen Thoren M."/>
            <person name="Johannesson H."/>
        </authorList>
    </citation>
    <scope>NUCLEOTIDE SEQUENCE</scope>
    <source>
        <strain evidence="3">CBS 892.96</strain>
    </source>
</reference>
<reference evidence="3" key="2">
    <citation type="submission" date="2023-05" db="EMBL/GenBank/DDBJ databases">
        <authorList>
            <consortium name="Lawrence Berkeley National Laboratory"/>
            <person name="Steindorff A."/>
            <person name="Hensen N."/>
            <person name="Bonometti L."/>
            <person name="Westerberg I."/>
            <person name="Brannstrom I.O."/>
            <person name="Guillou S."/>
            <person name="Cros-Aarteil S."/>
            <person name="Calhoun S."/>
            <person name="Haridas S."/>
            <person name="Kuo A."/>
            <person name="Mondo S."/>
            <person name="Pangilinan J."/>
            <person name="Riley R."/>
            <person name="Labutti K."/>
            <person name="Andreopoulos B."/>
            <person name="Lipzen A."/>
            <person name="Chen C."/>
            <person name="Yanf M."/>
            <person name="Daum C."/>
            <person name="Ng V."/>
            <person name="Clum A."/>
            <person name="Ohm R."/>
            <person name="Martin F."/>
            <person name="Silar P."/>
            <person name="Natvig D."/>
            <person name="Lalanne C."/>
            <person name="Gautier V."/>
            <person name="Ament-Velasquez S.L."/>
            <person name="Kruys A."/>
            <person name="Hutchinson M.I."/>
            <person name="Powell A.J."/>
            <person name="Barry K."/>
            <person name="Miller A.N."/>
            <person name="Grigoriev I.V."/>
            <person name="Debuchy R."/>
            <person name="Gladieux P."/>
            <person name="Thoren M.H."/>
            <person name="Johannesson H."/>
        </authorList>
    </citation>
    <scope>NUCLEOTIDE SEQUENCE</scope>
    <source>
        <strain evidence="3">CBS 892.96</strain>
    </source>
</reference>
<name>A0AAN7A6U1_9PEZI</name>
<evidence type="ECO:0000313" key="3">
    <source>
        <dbReference type="EMBL" id="KAK4177426.1"/>
    </source>
</evidence>
<accession>A0AAN7A6U1</accession>
<comment type="caution">
    <text evidence="3">The sequence shown here is derived from an EMBL/GenBank/DDBJ whole genome shotgun (WGS) entry which is preliminary data.</text>
</comment>
<organism evidence="3 4">
    <name type="scientific">Triangularia setosa</name>
    <dbReference type="NCBI Taxonomy" id="2587417"/>
    <lineage>
        <taxon>Eukaryota</taxon>
        <taxon>Fungi</taxon>
        <taxon>Dikarya</taxon>
        <taxon>Ascomycota</taxon>
        <taxon>Pezizomycotina</taxon>
        <taxon>Sordariomycetes</taxon>
        <taxon>Sordariomycetidae</taxon>
        <taxon>Sordariales</taxon>
        <taxon>Podosporaceae</taxon>
        <taxon>Triangularia</taxon>
    </lineage>
</organism>
<evidence type="ECO:0000256" key="2">
    <source>
        <dbReference type="SAM" id="Phobius"/>
    </source>
</evidence>
<dbReference type="AlphaFoldDB" id="A0AAN7A6U1"/>
<proteinExistence type="predicted"/>
<evidence type="ECO:0000256" key="1">
    <source>
        <dbReference type="SAM" id="MobiDB-lite"/>
    </source>
</evidence>
<feature type="transmembrane region" description="Helical" evidence="2">
    <location>
        <begin position="21"/>
        <end position="42"/>
    </location>
</feature>